<keyword evidence="10" id="KW-0408">Iron</keyword>
<dbReference type="InterPro" id="IPR016174">
    <property type="entry name" value="Di-haem_cyt_TM"/>
</dbReference>
<dbReference type="Proteomes" id="UP000199636">
    <property type="component" value="Unassembled WGS sequence"/>
</dbReference>
<accession>A0A1G8CYI0</accession>
<feature type="domain" description="Cytochrome b561 bacterial/Ni-hydrogenase" evidence="14">
    <location>
        <begin position="8"/>
        <end position="177"/>
    </location>
</feature>
<feature type="transmembrane region" description="Helical" evidence="13">
    <location>
        <begin position="12"/>
        <end position="35"/>
    </location>
</feature>
<dbReference type="GO" id="GO:0005886">
    <property type="term" value="C:plasma membrane"/>
    <property type="evidence" value="ECO:0007669"/>
    <property type="project" value="UniProtKB-SubCell"/>
</dbReference>
<keyword evidence="16" id="KW-1185">Reference proteome</keyword>
<keyword evidence="5" id="KW-0349">Heme</keyword>
<dbReference type="PANTHER" id="PTHR30529">
    <property type="entry name" value="CYTOCHROME B561"/>
    <property type="match status" value="1"/>
</dbReference>
<organism evidence="15 16">
    <name type="scientific">Pseudomonas panipatensis</name>
    <dbReference type="NCBI Taxonomy" id="428992"/>
    <lineage>
        <taxon>Bacteria</taxon>
        <taxon>Pseudomonadati</taxon>
        <taxon>Pseudomonadota</taxon>
        <taxon>Gammaproteobacteria</taxon>
        <taxon>Pseudomonadales</taxon>
        <taxon>Pseudomonadaceae</taxon>
        <taxon>Pseudomonas</taxon>
    </lineage>
</organism>
<sequence>MNHQADCFPLALRCLHWLMAPLVIAMLLIGAGMVASVSPRHAQLVAIHKPLGVALLLLVLLRIGVRLGSRIPPLPVTLPGWQKRAAHLSHLLLYVLLLLQPLVGWAMQSAGGYPLPLAEGFQLPPLVAPSVALHALLRGAHSLIAYALLLTILLHLAAALFHALIRRDGVLASMLGGAGVRQ</sequence>
<keyword evidence="6 13" id="KW-0812">Transmembrane</keyword>
<keyword evidence="4" id="KW-1003">Cell membrane</keyword>
<gene>
    <name evidence="15" type="ORF">SAMN05216272_101837</name>
</gene>
<keyword evidence="3" id="KW-0813">Transport</keyword>
<evidence type="ECO:0000256" key="3">
    <source>
        <dbReference type="ARBA" id="ARBA00022448"/>
    </source>
</evidence>
<evidence type="ECO:0000256" key="5">
    <source>
        <dbReference type="ARBA" id="ARBA00022617"/>
    </source>
</evidence>
<dbReference type="EMBL" id="FNDS01000001">
    <property type="protein sequence ID" value="SDH50561.1"/>
    <property type="molecule type" value="Genomic_DNA"/>
</dbReference>
<evidence type="ECO:0000256" key="2">
    <source>
        <dbReference type="ARBA" id="ARBA00004651"/>
    </source>
</evidence>
<dbReference type="RefSeq" id="WP_090261121.1">
    <property type="nucleotide sequence ID" value="NZ_FNDS01000001.1"/>
</dbReference>
<dbReference type="Gene3D" id="1.20.950.20">
    <property type="entry name" value="Transmembrane di-heme cytochromes, Chain C"/>
    <property type="match status" value="1"/>
</dbReference>
<keyword evidence="8" id="KW-0249">Electron transport</keyword>
<dbReference type="GO" id="GO:0022904">
    <property type="term" value="P:respiratory electron transport chain"/>
    <property type="evidence" value="ECO:0007669"/>
    <property type="project" value="InterPro"/>
</dbReference>
<feature type="transmembrane region" description="Helical" evidence="13">
    <location>
        <begin position="47"/>
        <end position="65"/>
    </location>
</feature>
<dbReference type="GO" id="GO:0020037">
    <property type="term" value="F:heme binding"/>
    <property type="evidence" value="ECO:0007669"/>
    <property type="project" value="TreeGrafter"/>
</dbReference>
<evidence type="ECO:0000256" key="1">
    <source>
        <dbReference type="ARBA" id="ARBA00001970"/>
    </source>
</evidence>
<comment type="cofactor">
    <cofactor evidence="1">
        <name>heme b</name>
        <dbReference type="ChEBI" id="CHEBI:60344"/>
    </cofactor>
</comment>
<comment type="similarity">
    <text evidence="12">Belongs to the cytochrome b561 family.</text>
</comment>
<dbReference type="OrthoDB" id="1247465at2"/>
<evidence type="ECO:0000256" key="12">
    <source>
        <dbReference type="ARBA" id="ARBA00037975"/>
    </source>
</evidence>
<keyword evidence="7" id="KW-0479">Metal-binding</keyword>
<keyword evidence="11 13" id="KW-0472">Membrane</keyword>
<evidence type="ECO:0000256" key="8">
    <source>
        <dbReference type="ARBA" id="ARBA00022982"/>
    </source>
</evidence>
<evidence type="ECO:0000256" key="4">
    <source>
        <dbReference type="ARBA" id="ARBA00022475"/>
    </source>
</evidence>
<feature type="transmembrane region" description="Helical" evidence="13">
    <location>
        <begin position="86"/>
        <end position="107"/>
    </location>
</feature>
<feature type="transmembrane region" description="Helical" evidence="13">
    <location>
        <begin position="143"/>
        <end position="165"/>
    </location>
</feature>
<reference evidence="16" key="1">
    <citation type="submission" date="2016-10" db="EMBL/GenBank/DDBJ databases">
        <authorList>
            <person name="Varghese N."/>
            <person name="Submissions S."/>
        </authorList>
    </citation>
    <scope>NUCLEOTIDE SEQUENCE [LARGE SCALE GENOMIC DNA]</scope>
    <source>
        <strain evidence="16">CCM 7469</strain>
    </source>
</reference>
<keyword evidence="9 13" id="KW-1133">Transmembrane helix</keyword>
<evidence type="ECO:0000256" key="13">
    <source>
        <dbReference type="SAM" id="Phobius"/>
    </source>
</evidence>
<dbReference type="STRING" id="428992.SAMN05216272_101837"/>
<dbReference type="Pfam" id="PF01292">
    <property type="entry name" value="Ni_hydr_CYTB"/>
    <property type="match status" value="1"/>
</dbReference>
<evidence type="ECO:0000313" key="15">
    <source>
        <dbReference type="EMBL" id="SDH50561.1"/>
    </source>
</evidence>
<evidence type="ECO:0000256" key="7">
    <source>
        <dbReference type="ARBA" id="ARBA00022723"/>
    </source>
</evidence>
<dbReference type="PANTHER" id="PTHR30529:SF6">
    <property type="entry name" value="BLL0291 PROTEIN"/>
    <property type="match status" value="1"/>
</dbReference>
<name>A0A1G8CYI0_9PSED</name>
<dbReference type="SUPFAM" id="SSF81342">
    <property type="entry name" value="Transmembrane di-heme cytochromes"/>
    <property type="match status" value="1"/>
</dbReference>
<evidence type="ECO:0000256" key="10">
    <source>
        <dbReference type="ARBA" id="ARBA00023004"/>
    </source>
</evidence>
<dbReference type="InterPro" id="IPR011577">
    <property type="entry name" value="Cyt_b561_bac/Ni-Hgenase"/>
</dbReference>
<dbReference type="GO" id="GO:0046872">
    <property type="term" value="F:metal ion binding"/>
    <property type="evidence" value="ECO:0007669"/>
    <property type="project" value="UniProtKB-KW"/>
</dbReference>
<dbReference type="InterPro" id="IPR052168">
    <property type="entry name" value="Cytochrome_b561_oxidase"/>
</dbReference>
<protein>
    <submittedName>
        <fullName evidence="15">Cytochrome b561</fullName>
    </submittedName>
</protein>
<dbReference type="GO" id="GO:0009055">
    <property type="term" value="F:electron transfer activity"/>
    <property type="evidence" value="ECO:0007669"/>
    <property type="project" value="InterPro"/>
</dbReference>
<dbReference type="AlphaFoldDB" id="A0A1G8CYI0"/>
<comment type="subcellular location">
    <subcellularLocation>
        <location evidence="2">Cell membrane</location>
        <topology evidence="2">Multi-pass membrane protein</topology>
    </subcellularLocation>
</comment>
<proteinExistence type="inferred from homology"/>
<evidence type="ECO:0000256" key="6">
    <source>
        <dbReference type="ARBA" id="ARBA00022692"/>
    </source>
</evidence>
<evidence type="ECO:0000259" key="14">
    <source>
        <dbReference type="Pfam" id="PF01292"/>
    </source>
</evidence>
<evidence type="ECO:0000256" key="11">
    <source>
        <dbReference type="ARBA" id="ARBA00023136"/>
    </source>
</evidence>
<evidence type="ECO:0000313" key="16">
    <source>
        <dbReference type="Proteomes" id="UP000199636"/>
    </source>
</evidence>
<evidence type="ECO:0000256" key="9">
    <source>
        <dbReference type="ARBA" id="ARBA00022989"/>
    </source>
</evidence>